<dbReference type="Gene3D" id="3.40.50.1000">
    <property type="entry name" value="HAD superfamily/HAD-like"/>
    <property type="match status" value="1"/>
</dbReference>
<dbReference type="EC" id="3.1.3.12" evidence="4"/>
<dbReference type="EMBL" id="JAATJM010000001">
    <property type="protein sequence ID" value="NJC40289.1"/>
    <property type="molecule type" value="Genomic_DNA"/>
</dbReference>
<dbReference type="NCBIfam" id="TIGR00685">
    <property type="entry name" value="T6PP"/>
    <property type="match status" value="1"/>
</dbReference>
<comment type="cofactor">
    <cofactor evidence="4">
        <name>Mg(2+)</name>
        <dbReference type="ChEBI" id="CHEBI:18420"/>
    </cofactor>
</comment>
<dbReference type="PANTHER" id="PTHR43768:SF3">
    <property type="entry name" value="TREHALOSE 6-PHOSPHATE PHOSPHATASE"/>
    <property type="match status" value="1"/>
</dbReference>
<accession>A0A7X5YII5</accession>
<dbReference type="InterPro" id="IPR023214">
    <property type="entry name" value="HAD_sf"/>
</dbReference>
<dbReference type="InterPro" id="IPR036412">
    <property type="entry name" value="HAD-like_sf"/>
</dbReference>
<dbReference type="SUPFAM" id="SSF56784">
    <property type="entry name" value="HAD-like"/>
    <property type="match status" value="1"/>
</dbReference>
<evidence type="ECO:0000313" key="6">
    <source>
        <dbReference type="EMBL" id="NJC40289.1"/>
    </source>
</evidence>
<dbReference type="PANTHER" id="PTHR43768">
    <property type="entry name" value="TREHALOSE 6-PHOSPHATE PHOSPHATASE"/>
    <property type="match status" value="1"/>
</dbReference>
<name>A0A7X5YII5_9CAUL</name>
<dbReference type="Gene3D" id="3.30.70.1020">
    <property type="entry name" value="Trehalose-6-phosphate phosphatase related protein, domain 2"/>
    <property type="match status" value="1"/>
</dbReference>
<comment type="catalytic activity">
    <reaction evidence="4">
        <text>alpha,alpha-trehalose 6-phosphate + H2O = alpha,alpha-trehalose + phosphate</text>
        <dbReference type="Rhea" id="RHEA:23420"/>
        <dbReference type="ChEBI" id="CHEBI:15377"/>
        <dbReference type="ChEBI" id="CHEBI:16551"/>
        <dbReference type="ChEBI" id="CHEBI:43474"/>
        <dbReference type="ChEBI" id="CHEBI:58429"/>
        <dbReference type="EC" id="3.1.3.12"/>
    </reaction>
</comment>
<reference evidence="6 7" key="1">
    <citation type="submission" date="2020-03" db="EMBL/GenBank/DDBJ databases">
        <title>Genomic Encyclopedia of Type Strains, Phase IV (KMG-IV): sequencing the most valuable type-strain genomes for metagenomic binning, comparative biology and taxonomic classification.</title>
        <authorList>
            <person name="Goeker M."/>
        </authorList>
    </citation>
    <scope>NUCLEOTIDE SEQUENCE [LARGE SCALE GENOMIC DNA]</scope>
    <source>
        <strain evidence="6 7">DSM 4736</strain>
    </source>
</reference>
<evidence type="ECO:0000256" key="3">
    <source>
        <dbReference type="ARBA" id="ARBA00022801"/>
    </source>
</evidence>
<evidence type="ECO:0000256" key="1">
    <source>
        <dbReference type="ARBA" id="ARBA00005199"/>
    </source>
</evidence>
<organism evidence="6 7">
    <name type="scientific">Brevundimonas alba</name>
    <dbReference type="NCBI Taxonomy" id="74314"/>
    <lineage>
        <taxon>Bacteria</taxon>
        <taxon>Pseudomonadati</taxon>
        <taxon>Pseudomonadota</taxon>
        <taxon>Alphaproteobacteria</taxon>
        <taxon>Caulobacterales</taxon>
        <taxon>Caulobacteraceae</taxon>
        <taxon>Brevundimonas</taxon>
    </lineage>
</organism>
<dbReference type="UniPathway" id="UPA00299"/>
<dbReference type="NCBIfam" id="TIGR01484">
    <property type="entry name" value="HAD-SF-IIB"/>
    <property type="match status" value="1"/>
</dbReference>
<dbReference type="AlphaFoldDB" id="A0A7X5YII5"/>
<comment type="similarity">
    <text evidence="2 4">Belongs to the trehalose phosphatase family.</text>
</comment>
<keyword evidence="4" id="KW-0479">Metal-binding</keyword>
<comment type="caution">
    <text evidence="6">The sequence shown here is derived from an EMBL/GenBank/DDBJ whole genome shotgun (WGS) entry which is preliminary data.</text>
</comment>
<evidence type="ECO:0000256" key="5">
    <source>
        <dbReference type="SAM" id="MobiDB-lite"/>
    </source>
</evidence>
<dbReference type="GO" id="GO:0046872">
    <property type="term" value="F:metal ion binding"/>
    <property type="evidence" value="ECO:0007669"/>
    <property type="project" value="UniProtKB-KW"/>
</dbReference>
<comment type="pathway">
    <text evidence="1 4">Glycan biosynthesis; trehalose biosynthesis.</text>
</comment>
<sequence length="262" mass="27039">MQTSHPKTDGAPAPAEAVAHLPPPPARMPRPALFLDMDGVLAPLADTPDAVVPDPDRTAALRNAAVRLGGRVAIISGRTIDEIDRIAEASAASASGVHGLERRRADGSLQRAKASPGVRHAVAAFETFARTRPGVIVEDKAVSAGLHYRGAPAEEAAALSLAEDLAEQTGLTLQAGNLVVELKTPGTSKGTALTAFMQEPPFAGAVPVMLGDDLTDEDGFRAATELGGFGVLVGPVRETAARYGLPDVAAVLAWLNAVEERA</sequence>
<dbReference type="RefSeq" id="WP_245161401.1">
    <property type="nucleotide sequence ID" value="NZ_JAATJM010000001.1"/>
</dbReference>
<keyword evidence="3 4" id="KW-0378">Hydrolase</keyword>
<evidence type="ECO:0000313" key="7">
    <source>
        <dbReference type="Proteomes" id="UP000587415"/>
    </source>
</evidence>
<keyword evidence="4" id="KW-0460">Magnesium</keyword>
<dbReference type="GO" id="GO:0005992">
    <property type="term" value="P:trehalose biosynthetic process"/>
    <property type="evidence" value="ECO:0007669"/>
    <property type="project" value="UniProtKB-UniPathway"/>
</dbReference>
<protein>
    <recommendedName>
        <fullName evidence="4">Trehalose 6-phosphate phosphatase</fullName>
        <ecNumber evidence="4">3.1.3.12</ecNumber>
    </recommendedName>
</protein>
<feature type="region of interest" description="Disordered" evidence="5">
    <location>
        <begin position="1"/>
        <end position="25"/>
    </location>
</feature>
<keyword evidence="7" id="KW-1185">Reference proteome</keyword>
<proteinExistence type="inferred from homology"/>
<dbReference type="InterPro" id="IPR006379">
    <property type="entry name" value="HAD-SF_hydro_IIB"/>
</dbReference>
<dbReference type="InterPro" id="IPR044651">
    <property type="entry name" value="OTSB-like"/>
</dbReference>
<evidence type="ECO:0000256" key="4">
    <source>
        <dbReference type="RuleBase" id="RU361117"/>
    </source>
</evidence>
<dbReference type="Proteomes" id="UP000587415">
    <property type="component" value="Unassembled WGS sequence"/>
</dbReference>
<dbReference type="GO" id="GO:0004805">
    <property type="term" value="F:trehalose-phosphatase activity"/>
    <property type="evidence" value="ECO:0007669"/>
    <property type="project" value="UniProtKB-EC"/>
</dbReference>
<dbReference type="Pfam" id="PF02358">
    <property type="entry name" value="Trehalose_PPase"/>
    <property type="match status" value="1"/>
</dbReference>
<evidence type="ECO:0000256" key="2">
    <source>
        <dbReference type="ARBA" id="ARBA00008770"/>
    </source>
</evidence>
<comment type="function">
    <text evidence="4">Removes the phosphate from trehalose 6-phosphate to produce free trehalose.</text>
</comment>
<gene>
    <name evidence="6" type="ORF">GGQ87_000547</name>
</gene>
<dbReference type="InterPro" id="IPR003337">
    <property type="entry name" value="Trehalose_PPase"/>
</dbReference>